<evidence type="ECO:0000256" key="6">
    <source>
        <dbReference type="ARBA" id="ARBA00023012"/>
    </source>
</evidence>
<dbReference type="InterPro" id="IPR036097">
    <property type="entry name" value="HisK_dim/P_sf"/>
</dbReference>
<evidence type="ECO:0000256" key="1">
    <source>
        <dbReference type="ARBA" id="ARBA00000085"/>
    </source>
</evidence>
<dbReference type="InterPro" id="IPR003661">
    <property type="entry name" value="HisK_dim/P_dom"/>
</dbReference>
<evidence type="ECO:0000256" key="5">
    <source>
        <dbReference type="ARBA" id="ARBA00022777"/>
    </source>
</evidence>
<dbReference type="Pfam" id="PF00512">
    <property type="entry name" value="HisKA"/>
    <property type="match status" value="1"/>
</dbReference>
<dbReference type="EC" id="2.7.13.3" evidence="2"/>
<dbReference type="SMART" id="SM00091">
    <property type="entry name" value="PAS"/>
    <property type="match status" value="1"/>
</dbReference>
<dbReference type="SMART" id="SM00387">
    <property type="entry name" value="HATPase_c"/>
    <property type="match status" value="1"/>
</dbReference>
<dbReference type="InterPro" id="IPR013656">
    <property type="entry name" value="PAS_4"/>
</dbReference>
<reference evidence="10 11" key="1">
    <citation type="submission" date="2017-01" db="EMBL/GenBank/DDBJ databases">
        <authorList>
            <person name="Varghese N."/>
            <person name="Submissions S."/>
        </authorList>
    </citation>
    <scope>NUCLEOTIDE SEQUENCE [LARGE SCALE GENOMIC DNA]</scope>
    <source>
        <strain evidence="10 11">DSM 2061</strain>
    </source>
</reference>
<keyword evidence="6" id="KW-0902">Two-component regulatory system</keyword>
<evidence type="ECO:0000256" key="3">
    <source>
        <dbReference type="ARBA" id="ARBA00022553"/>
    </source>
</evidence>
<dbReference type="EMBL" id="FTOB01000001">
    <property type="protein sequence ID" value="SIS41402.1"/>
    <property type="molecule type" value="Genomic_DNA"/>
</dbReference>
<dbReference type="Gene3D" id="3.30.565.10">
    <property type="entry name" value="Histidine kinase-like ATPase, C-terminal domain"/>
    <property type="match status" value="1"/>
</dbReference>
<keyword evidence="3" id="KW-0597">Phosphoprotein</keyword>
<dbReference type="InterPro" id="IPR000700">
    <property type="entry name" value="PAS-assoc_C"/>
</dbReference>
<dbReference type="PANTHER" id="PTHR43711:SF31">
    <property type="entry name" value="HISTIDINE KINASE"/>
    <property type="match status" value="1"/>
</dbReference>
<dbReference type="Gene3D" id="1.10.287.130">
    <property type="match status" value="1"/>
</dbReference>
<keyword evidence="11" id="KW-1185">Reference proteome</keyword>
<evidence type="ECO:0000313" key="10">
    <source>
        <dbReference type="EMBL" id="SIS41402.1"/>
    </source>
</evidence>
<dbReference type="Proteomes" id="UP000185728">
    <property type="component" value="Unassembled WGS sequence"/>
</dbReference>
<dbReference type="InterPro" id="IPR035965">
    <property type="entry name" value="PAS-like_dom_sf"/>
</dbReference>
<organism evidence="10 11">
    <name type="scientific">Zobellia uliginosa</name>
    <dbReference type="NCBI Taxonomy" id="143224"/>
    <lineage>
        <taxon>Bacteria</taxon>
        <taxon>Pseudomonadati</taxon>
        <taxon>Bacteroidota</taxon>
        <taxon>Flavobacteriia</taxon>
        <taxon>Flavobacteriales</taxon>
        <taxon>Flavobacteriaceae</taxon>
        <taxon>Zobellia</taxon>
    </lineage>
</organism>
<dbReference type="InterPro" id="IPR036890">
    <property type="entry name" value="HATPase_C_sf"/>
</dbReference>
<accession>A0ABY1KN07</accession>
<gene>
    <name evidence="10" type="ORF">SAMN05421766_101697</name>
</gene>
<evidence type="ECO:0000256" key="2">
    <source>
        <dbReference type="ARBA" id="ARBA00012438"/>
    </source>
</evidence>
<dbReference type="CDD" id="cd00082">
    <property type="entry name" value="HisKA"/>
    <property type="match status" value="1"/>
</dbReference>
<name>A0ABY1KN07_9FLAO</name>
<feature type="domain" description="PAS" evidence="8">
    <location>
        <begin position="10"/>
        <end position="80"/>
    </location>
</feature>
<dbReference type="PANTHER" id="PTHR43711">
    <property type="entry name" value="TWO-COMPONENT HISTIDINE KINASE"/>
    <property type="match status" value="1"/>
</dbReference>
<dbReference type="CDD" id="cd00130">
    <property type="entry name" value="PAS"/>
    <property type="match status" value="1"/>
</dbReference>
<dbReference type="SUPFAM" id="SSF55874">
    <property type="entry name" value="ATPase domain of HSP90 chaperone/DNA topoisomerase II/histidine kinase"/>
    <property type="match status" value="1"/>
</dbReference>
<dbReference type="PROSITE" id="PS50109">
    <property type="entry name" value="HIS_KIN"/>
    <property type="match status" value="1"/>
</dbReference>
<dbReference type="NCBIfam" id="TIGR00229">
    <property type="entry name" value="sensory_box"/>
    <property type="match status" value="1"/>
</dbReference>
<dbReference type="SUPFAM" id="SSF55785">
    <property type="entry name" value="PYP-like sensor domain (PAS domain)"/>
    <property type="match status" value="1"/>
</dbReference>
<comment type="catalytic activity">
    <reaction evidence="1">
        <text>ATP + protein L-histidine = ADP + protein N-phospho-L-histidine.</text>
        <dbReference type="EC" id="2.7.13.3"/>
    </reaction>
</comment>
<dbReference type="PROSITE" id="PS50112">
    <property type="entry name" value="PAS"/>
    <property type="match status" value="1"/>
</dbReference>
<protein>
    <recommendedName>
        <fullName evidence="2">histidine kinase</fullName>
        <ecNumber evidence="2">2.7.13.3</ecNumber>
    </recommendedName>
</protein>
<keyword evidence="4" id="KW-0808">Transferase</keyword>
<dbReference type="InterPro" id="IPR000014">
    <property type="entry name" value="PAS"/>
</dbReference>
<comment type="caution">
    <text evidence="10">The sequence shown here is derived from an EMBL/GenBank/DDBJ whole genome shotgun (WGS) entry which is preliminary data.</text>
</comment>
<dbReference type="Pfam" id="PF02518">
    <property type="entry name" value="HATPase_c"/>
    <property type="match status" value="1"/>
</dbReference>
<evidence type="ECO:0000259" key="9">
    <source>
        <dbReference type="PROSITE" id="PS50113"/>
    </source>
</evidence>
<feature type="domain" description="PAC" evidence="9">
    <location>
        <begin position="82"/>
        <end position="134"/>
    </location>
</feature>
<dbReference type="InterPro" id="IPR050736">
    <property type="entry name" value="Sensor_HK_Regulatory"/>
</dbReference>
<proteinExistence type="predicted"/>
<evidence type="ECO:0000313" key="11">
    <source>
        <dbReference type="Proteomes" id="UP000185728"/>
    </source>
</evidence>
<dbReference type="Gene3D" id="3.30.450.20">
    <property type="entry name" value="PAS domain"/>
    <property type="match status" value="1"/>
</dbReference>
<feature type="domain" description="Histidine kinase" evidence="7">
    <location>
        <begin position="152"/>
        <end position="370"/>
    </location>
</feature>
<dbReference type="SMART" id="SM00388">
    <property type="entry name" value="HisKA"/>
    <property type="match status" value="1"/>
</dbReference>
<dbReference type="RefSeq" id="WP_076453520.1">
    <property type="nucleotide sequence ID" value="NZ_FTOB01000001.1"/>
</dbReference>
<evidence type="ECO:0000256" key="4">
    <source>
        <dbReference type="ARBA" id="ARBA00022679"/>
    </source>
</evidence>
<dbReference type="SUPFAM" id="SSF47384">
    <property type="entry name" value="Homodimeric domain of signal transducing histidine kinase"/>
    <property type="match status" value="1"/>
</dbReference>
<keyword evidence="5" id="KW-0418">Kinase</keyword>
<evidence type="ECO:0000259" key="8">
    <source>
        <dbReference type="PROSITE" id="PS50112"/>
    </source>
</evidence>
<dbReference type="PRINTS" id="PR00344">
    <property type="entry name" value="BCTRLSENSOR"/>
</dbReference>
<dbReference type="InterPro" id="IPR003594">
    <property type="entry name" value="HATPase_dom"/>
</dbReference>
<dbReference type="InterPro" id="IPR005467">
    <property type="entry name" value="His_kinase_dom"/>
</dbReference>
<dbReference type="InterPro" id="IPR004358">
    <property type="entry name" value="Sig_transdc_His_kin-like_C"/>
</dbReference>
<evidence type="ECO:0000259" key="7">
    <source>
        <dbReference type="PROSITE" id="PS50109"/>
    </source>
</evidence>
<dbReference type="Pfam" id="PF08448">
    <property type="entry name" value="PAS_4"/>
    <property type="match status" value="1"/>
</dbReference>
<dbReference type="PROSITE" id="PS50113">
    <property type="entry name" value="PAC"/>
    <property type="match status" value="1"/>
</dbReference>
<sequence length="377" mass="41959">MEVNHDIYHDGKYTQTILNNMGDSVFVKDIHSNIVMVNDAFCKMVDLSRENIIGKTLAEMVTPEEREGFLKIDRQVLSEGIECIKEETMTVRGGEKRIISTRKSRFIDENGEKFLICVVRDITESKKAEETLHQNEAELRKIGATKDKLLSIIAHDLRSPFNNITMLSDMASNAITSNNLSQCKECLELIDTTTQNAICLLDNLLSWAKSQSGQIDIKFEKINLDQIVNETLELSRAIAKTKKISVSFTENKNIEVVSDPKVIKTIIRNLVSNAIKFTPSGGHINISTASNNEQIEVTVADNGVGMSQEDCQKLFNINSDHGRIGTAKEKGSGFGLILSKDLVEKIGGKIWADSTQGKGSEFKFTIPLRTETEEALS</sequence>